<dbReference type="Proteomes" id="UP001605261">
    <property type="component" value="Unassembled WGS sequence"/>
</dbReference>
<keyword evidence="3" id="KW-1185">Reference proteome</keyword>
<feature type="repeat" description="TPR" evidence="1">
    <location>
        <begin position="17"/>
        <end position="50"/>
    </location>
</feature>
<name>A0ABW7D5A6_9GAMM</name>
<sequence>MDVTALQRLLDGGRDTALLRLSLGKALLDAGEPGQASRHLQRCVELDPAYSAGWKLLGKARLAAGDPAAAAQAWRQGIEVAHTNGDTQAEKEMRVFLRRAIKAMPPVP</sequence>
<dbReference type="RefSeq" id="WP_259204842.1">
    <property type="nucleotide sequence ID" value="NZ_JBHGCJ010000016.1"/>
</dbReference>
<dbReference type="InterPro" id="IPR011990">
    <property type="entry name" value="TPR-like_helical_dom_sf"/>
</dbReference>
<organism evidence="2 3">
    <name type="scientific">Stenotrophomonas nematodicola</name>
    <dbReference type="NCBI Taxonomy" id="2656746"/>
    <lineage>
        <taxon>Bacteria</taxon>
        <taxon>Pseudomonadati</taxon>
        <taxon>Pseudomonadota</taxon>
        <taxon>Gammaproteobacteria</taxon>
        <taxon>Lysobacterales</taxon>
        <taxon>Lysobacteraceae</taxon>
        <taxon>Stenotrophomonas</taxon>
    </lineage>
</organism>
<keyword evidence="1" id="KW-0802">TPR repeat</keyword>
<dbReference type="SUPFAM" id="SSF48452">
    <property type="entry name" value="TPR-like"/>
    <property type="match status" value="1"/>
</dbReference>
<reference evidence="2 3" key="1">
    <citation type="submission" date="2024-09" db="EMBL/GenBank/DDBJ databases">
        <authorList>
            <consortium name="All-Russian atlas of soil microorganisms"/>
            <consortium name="as a basis for the search for new antimicrobial producers and enzymes with unique properties"/>
            <person name="Sokolova E.A."/>
            <person name="Voronina E.N."/>
        </authorList>
    </citation>
    <scope>NUCLEOTIDE SEQUENCE [LARGE SCALE GENOMIC DNA]</scope>
    <source>
        <strain evidence="2 3">AF-22b-331.1</strain>
    </source>
</reference>
<evidence type="ECO:0000256" key="1">
    <source>
        <dbReference type="PROSITE-ProRule" id="PRU00339"/>
    </source>
</evidence>
<dbReference type="Pfam" id="PF13428">
    <property type="entry name" value="TPR_14"/>
    <property type="match status" value="1"/>
</dbReference>
<dbReference type="InterPro" id="IPR019734">
    <property type="entry name" value="TPR_rpt"/>
</dbReference>
<dbReference type="SMART" id="SM00028">
    <property type="entry name" value="TPR"/>
    <property type="match status" value="2"/>
</dbReference>
<dbReference type="PROSITE" id="PS50005">
    <property type="entry name" value="TPR"/>
    <property type="match status" value="1"/>
</dbReference>
<dbReference type="Gene3D" id="1.25.40.10">
    <property type="entry name" value="Tetratricopeptide repeat domain"/>
    <property type="match status" value="1"/>
</dbReference>
<protein>
    <submittedName>
        <fullName evidence="2">Tetratricopeptide repeat protein</fullName>
    </submittedName>
</protein>
<comment type="caution">
    <text evidence="2">The sequence shown here is derived from an EMBL/GenBank/DDBJ whole genome shotgun (WGS) entry which is preliminary data.</text>
</comment>
<gene>
    <name evidence="2" type="ORF">ACEU0G_000857</name>
</gene>
<dbReference type="EMBL" id="JBHGCJ010000016">
    <property type="protein sequence ID" value="MFG6110974.1"/>
    <property type="molecule type" value="Genomic_DNA"/>
</dbReference>
<accession>A0ABW7D5A6</accession>
<proteinExistence type="predicted"/>
<evidence type="ECO:0000313" key="3">
    <source>
        <dbReference type="Proteomes" id="UP001605261"/>
    </source>
</evidence>
<evidence type="ECO:0000313" key="2">
    <source>
        <dbReference type="EMBL" id="MFG6110974.1"/>
    </source>
</evidence>